<dbReference type="PANTHER" id="PTHR42709:SF2">
    <property type="entry name" value="INNER MEMBRANE PROTEIN YOHD"/>
    <property type="match status" value="1"/>
</dbReference>
<dbReference type="Pfam" id="PF09335">
    <property type="entry name" value="VTT_dom"/>
    <property type="match status" value="1"/>
</dbReference>
<evidence type="ECO:0000256" key="1">
    <source>
        <dbReference type="SAM" id="Phobius"/>
    </source>
</evidence>
<evidence type="ECO:0000313" key="3">
    <source>
        <dbReference type="EMBL" id="BBM83040.1"/>
    </source>
</evidence>
<proteinExistence type="predicted"/>
<reference evidence="3 4" key="1">
    <citation type="submission" date="2019-08" db="EMBL/GenBank/DDBJ databases">
        <title>Complete genome sequence of Candidatus Uab amorphum.</title>
        <authorList>
            <person name="Shiratori T."/>
            <person name="Suzuki S."/>
            <person name="Kakizawa Y."/>
            <person name="Ishida K."/>
        </authorList>
    </citation>
    <scope>NUCLEOTIDE SEQUENCE [LARGE SCALE GENOMIC DNA]</scope>
    <source>
        <strain evidence="3 4">SRT547</strain>
    </source>
</reference>
<feature type="transmembrane region" description="Helical" evidence="1">
    <location>
        <begin position="41"/>
        <end position="66"/>
    </location>
</feature>
<dbReference type="Proteomes" id="UP000326354">
    <property type="component" value="Chromosome"/>
</dbReference>
<evidence type="ECO:0000313" key="4">
    <source>
        <dbReference type="Proteomes" id="UP000326354"/>
    </source>
</evidence>
<dbReference type="AlphaFoldDB" id="A0A5S9IL36"/>
<feature type="transmembrane region" description="Helical" evidence="1">
    <location>
        <begin position="162"/>
        <end position="182"/>
    </location>
</feature>
<dbReference type="RefSeq" id="WP_151967264.1">
    <property type="nucleotide sequence ID" value="NZ_AP019860.1"/>
</dbReference>
<dbReference type="PANTHER" id="PTHR42709">
    <property type="entry name" value="ALKALINE PHOSPHATASE LIKE PROTEIN"/>
    <property type="match status" value="1"/>
</dbReference>
<evidence type="ECO:0000259" key="2">
    <source>
        <dbReference type="Pfam" id="PF09335"/>
    </source>
</evidence>
<keyword evidence="1" id="KW-0472">Membrane</keyword>
<feature type="transmembrane region" description="Helical" evidence="1">
    <location>
        <begin position="121"/>
        <end position="142"/>
    </location>
</feature>
<dbReference type="InterPro" id="IPR032816">
    <property type="entry name" value="VTT_dom"/>
</dbReference>
<keyword evidence="1" id="KW-1133">Transmembrane helix</keyword>
<organism evidence="3 4">
    <name type="scientific">Uabimicrobium amorphum</name>
    <dbReference type="NCBI Taxonomy" id="2596890"/>
    <lineage>
        <taxon>Bacteria</taxon>
        <taxon>Pseudomonadati</taxon>
        <taxon>Planctomycetota</taxon>
        <taxon>Candidatus Uabimicrobiia</taxon>
        <taxon>Candidatus Uabimicrobiales</taxon>
        <taxon>Candidatus Uabimicrobiaceae</taxon>
        <taxon>Candidatus Uabimicrobium</taxon>
    </lineage>
</organism>
<name>A0A5S9IL36_UABAM</name>
<feature type="domain" description="VTT" evidence="2">
    <location>
        <begin position="23"/>
        <end position="136"/>
    </location>
</feature>
<gene>
    <name evidence="3" type="ORF">UABAM_01390</name>
</gene>
<feature type="transmembrane region" description="Helical" evidence="1">
    <location>
        <begin position="12"/>
        <end position="35"/>
    </location>
</feature>
<accession>A0A5S9IL36</accession>
<keyword evidence="1" id="KW-0812">Transmembrane</keyword>
<keyword evidence="4" id="KW-1185">Reference proteome</keyword>
<dbReference type="GO" id="GO:0005886">
    <property type="term" value="C:plasma membrane"/>
    <property type="evidence" value="ECO:0007669"/>
    <property type="project" value="TreeGrafter"/>
</dbReference>
<dbReference type="InterPro" id="IPR051311">
    <property type="entry name" value="DedA_domain"/>
</dbReference>
<dbReference type="OrthoDB" id="948134at2"/>
<dbReference type="KEGG" id="uam:UABAM_01390"/>
<sequence length="191" mass="21899">MTLEQLILQYGYIILFIGTFVEGETTIILAGIAAYQGYLDLSLVIAVSFLGGIAGDQTFFILGRIYGKPFIEKRPNWKVPADKVNELLEKHKHLVLISFRFFYGFRTVTPFVIGASHLSTAYVVTMNFIGASFWAVSMGIASFYFGKTIELVVHSVYEYQKWVFLSVIFVASIIWLIHFYNIRRIRKEKEL</sequence>
<protein>
    <submittedName>
        <fullName evidence="3">Membrane protein</fullName>
    </submittedName>
</protein>
<dbReference type="EMBL" id="AP019860">
    <property type="protein sequence ID" value="BBM83040.1"/>
    <property type="molecule type" value="Genomic_DNA"/>
</dbReference>